<evidence type="ECO:0000313" key="3">
    <source>
        <dbReference type="EMBL" id="KZT18749.1"/>
    </source>
</evidence>
<dbReference type="STRING" id="1314782.A0A165MTC2"/>
<dbReference type="Proteomes" id="UP000076761">
    <property type="component" value="Unassembled WGS sequence"/>
</dbReference>
<accession>A0A165MTC2</accession>
<dbReference type="InParanoid" id="A0A165MTC2"/>
<keyword evidence="4" id="KW-1185">Reference proteome</keyword>
<organism evidence="3 4">
    <name type="scientific">Neolentinus lepideus HHB14362 ss-1</name>
    <dbReference type="NCBI Taxonomy" id="1314782"/>
    <lineage>
        <taxon>Eukaryota</taxon>
        <taxon>Fungi</taxon>
        <taxon>Dikarya</taxon>
        <taxon>Basidiomycota</taxon>
        <taxon>Agaricomycotina</taxon>
        <taxon>Agaricomycetes</taxon>
        <taxon>Gloeophyllales</taxon>
        <taxon>Gloeophyllaceae</taxon>
        <taxon>Neolentinus</taxon>
    </lineage>
</organism>
<dbReference type="Pfam" id="PF14630">
    <property type="entry name" value="ORC5_C"/>
    <property type="match status" value="1"/>
</dbReference>
<dbReference type="PANTHER" id="PTHR12705:SF0">
    <property type="entry name" value="ORIGIN RECOGNITION COMPLEX SUBUNIT 5"/>
    <property type="match status" value="1"/>
</dbReference>
<dbReference type="GO" id="GO:0006270">
    <property type="term" value="P:DNA replication initiation"/>
    <property type="evidence" value="ECO:0007669"/>
    <property type="project" value="TreeGrafter"/>
</dbReference>
<name>A0A165MTC2_9AGAM</name>
<dbReference type="InterPro" id="IPR047088">
    <property type="entry name" value="ORC5_C"/>
</dbReference>
<dbReference type="InterPro" id="IPR020796">
    <property type="entry name" value="ORC5"/>
</dbReference>
<proteinExistence type="predicted"/>
<dbReference type="GO" id="GO:0005664">
    <property type="term" value="C:nuclear origin of replication recognition complex"/>
    <property type="evidence" value="ECO:0007669"/>
    <property type="project" value="TreeGrafter"/>
</dbReference>
<evidence type="ECO:0000256" key="1">
    <source>
        <dbReference type="SAM" id="MobiDB-lite"/>
    </source>
</evidence>
<gene>
    <name evidence="3" type="ORF">NEOLEDRAFT_1142998</name>
</gene>
<feature type="domain" description="Origin recognition complex subunit 5 C-terminal" evidence="2">
    <location>
        <begin position="363"/>
        <end position="515"/>
    </location>
</feature>
<reference evidence="3 4" key="1">
    <citation type="journal article" date="2016" name="Mol. Biol. Evol.">
        <title>Comparative Genomics of Early-Diverging Mushroom-Forming Fungi Provides Insights into the Origins of Lignocellulose Decay Capabilities.</title>
        <authorList>
            <person name="Nagy L.G."/>
            <person name="Riley R."/>
            <person name="Tritt A."/>
            <person name="Adam C."/>
            <person name="Daum C."/>
            <person name="Floudas D."/>
            <person name="Sun H."/>
            <person name="Yadav J.S."/>
            <person name="Pangilinan J."/>
            <person name="Larsson K.H."/>
            <person name="Matsuura K."/>
            <person name="Barry K."/>
            <person name="Labutti K."/>
            <person name="Kuo R."/>
            <person name="Ohm R.A."/>
            <person name="Bhattacharya S.S."/>
            <person name="Shirouzu T."/>
            <person name="Yoshinaga Y."/>
            <person name="Martin F.M."/>
            <person name="Grigoriev I.V."/>
            <person name="Hibbett D.S."/>
        </authorList>
    </citation>
    <scope>NUCLEOTIDE SEQUENCE [LARGE SCALE GENOMIC DNA]</scope>
    <source>
        <strain evidence="3 4">HHB14362 ss-1</strain>
    </source>
</reference>
<feature type="region of interest" description="Disordered" evidence="1">
    <location>
        <begin position="391"/>
        <end position="416"/>
    </location>
</feature>
<dbReference type="PANTHER" id="PTHR12705">
    <property type="entry name" value="ORIGIN RECOGNITION COMPLEX SUBUNIT 5"/>
    <property type="match status" value="1"/>
</dbReference>
<dbReference type="AlphaFoldDB" id="A0A165MTC2"/>
<dbReference type="EMBL" id="KV425663">
    <property type="protein sequence ID" value="KZT18749.1"/>
    <property type="molecule type" value="Genomic_DNA"/>
</dbReference>
<dbReference type="GO" id="GO:0003688">
    <property type="term" value="F:DNA replication origin binding"/>
    <property type="evidence" value="ECO:0007669"/>
    <property type="project" value="TreeGrafter"/>
</dbReference>
<evidence type="ECO:0000313" key="4">
    <source>
        <dbReference type="Proteomes" id="UP000076761"/>
    </source>
</evidence>
<sequence>MSHSPTLETLCASYPSHHTLLTTLHTFLAITPPTFIYITDPYTPRITTLAIKQLLDLFSESEPDEKAVYAYASINAVAAFSPRLFFDTALNALAGHSPTWDNACANWSRDDGIKYNESLDGFLWGIKEVHEHLRWNSTGGTAKRDWRKGRAREEDGMQVKMILVVERSERLLPDLVVPLTKLAELTQTPVTTILISSLPWCDTKPLLGAAPDPFYISVGSPSKEATLQILSTSLPFVSPSSSDTGILSRISTESIQSLRVPYLSTLHSVCGPFVSDPDELSYIGAVLWLTFLDELARLSTEDNTVYEEEEGELDITEELKMRLLRAFTPKFHEALDVLYPRLGSAVDFLVSASSSQTVSTLDLTRTEKYVVIASYLASTNPVKSDMRMVYRGSEGERKKRRRRKSSILTSPRKGKDGAAVKIPQRLLGPTTFPLDRMLAILGNLMVEHEEELDFRDEETRERAAEVEVGRVGLLCAITSLTQAHLLTGVWPTYKCAVGYDVVLGLAHDMGVSLGERVWDAA</sequence>
<dbReference type="OrthoDB" id="365981at2759"/>
<protein>
    <recommendedName>
        <fullName evidence="2">Origin recognition complex subunit 5 C-terminal domain-containing protein</fullName>
    </recommendedName>
</protein>
<evidence type="ECO:0000259" key="2">
    <source>
        <dbReference type="Pfam" id="PF14630"/>
    </source>
</evidence>